<dbReference type="InterPro" id="IPR003495">
    <property type="entry name" value="CobW/HypB/UreG_nucleotide-bd"/>
</dbReference>
<dbReference type="OrthoDB" id="259708at2759"/>
<dbReference type="EMBL" id="LGRN01000002">
    <property type="protein sequence ID" value="OJD19946.1"/>
    <property type="molecule type" value="Genomic_DNA"/>
</dbReference>
<dbReference type="SUPFAM" id="SSF52540">
    <property type="entry name" value="P-loop containing nucleoside triphosphate hydrolases"/>
    <property type="match status" value="1"/>
</dbReference>
<dbReference type="InterPro" id="IPR051316">
    <property type="entry name" value="Zinc-reg_GTPase_activator"/>
</dbReference>
<dbReference type="Gene3D" id="3.40.50.300">
    <property type="entry name" value="P-loop containing nucleotide triphosphate hydrolases"/>
    <property type="match status" value="1"/>
</dbReference>
<accession>A0A1J9PVM6</accession>
<feature type="region of interest" description="Disordered" evidence="1">
    <location>
        <begin position="296"/>
        <end position="346"/>
    </location>
</feature>
<feature type="domain" description="CobW/HypB/UreG nucleotide-binding" evidence="2">
    <location>
        <begin position="6"/>
        <end position="178"/>
    </location>
</feature>
<protein>
    <recommendedName>
        <fullName evidence="2">CobW/HypB/UreG nucleotide-binding domain-containing protein</fullName>
    </recommendedName>
</protein>
<name>A0A1J9PVM6_9EURO</name>
<evidence type="ECO:0000256" key="1">
    <source>
        <dbReference type="SAM" id="MobiDB-lite"/>
    </source>
</evidence>
<gene>
    <name evidence="3" type="ORF">AJ78_00140</name>
</gene>
<dbReference type="Pfam" id="PF02492">
    <property type="entry name" value="cobW"/>
    <property type="match status" value="1"/>
</dbReference>
<dbReference type="GO" id="GO:0005737">
    <property type="term" value="C:cytoplasm"/>
    <property type="evidence" value="ECO:0007669"/>
    <property type="project" value="TreeGrafter"/>
</dbReference>
<evidence type="ECO:0000259" key="2">
    <source>
        <dbReference type="Pfam" id="PF02492"/>
    </source>
</evidence>
<reference evidence="3 4" key="1">
    <citation type="submission" date="2015-07" db="EMBL/GenBank/DDBJ databases">
        <title>Emmonsia species relationships and genome sequence.</title>
        <authorList>
            <consortium name="The Broad Institute Genomics Platform"/>
            <person name="Cuomo C.A."/>
            <person name="Munoz J.F."/>
            <person name="Imamovic A."/>
            <person name="Priest M.E."/>
            <person name="Young S."/>
            <person name="Clay O.K."/>
            <person name="McEwen J.G."/>
        </authorList>
    </citation>
    <scope>NUCLEOTIDE SEQUENCE [LARGE SCALE GENOMIC DNA]</scope>
    <source>
        <strain evidence="3 4">UAMH 9510</strain>
    </source>
</reference>
<comment type="caution">
    <text evidence="3">The sequence shown here is derived from an EMBL/GenBank/DDBJ whole genome shotgun (WGS) entry which is preliminary data.</text>
</comment>
<evidence type="ECO:0000313" key="3">
    <source>
        <dbReference type="EMBL" id="OJD19946.1"/>
    </source>
</evidence>
<feature type="compositionally biased region" description="Polar residues" evidence="1">
    <location>
        <begin position="327"/>
        <end position="337"/>
    </location>
</feature>
<dbReference type="Proteomes" id="UP000182235">
    <property type="component" value="Unassembled WGS sequence"/>
</dbReference>
<dbReference type="VEuPathDB" id="FungiDB:AJ78_00140"/>
<dbReference type="PANTHER" id="PTHR13748">
    <property type="entry name" value="COBW-RELATED"/>
    <property type="match status" value="1"/>
</dbReference>
<keyword evidence="4" id="KW-1185">Reference proteome</keyword>
<dbReference type="InterPro" id="IPR027417">
    <property type="entry name" value="P-loop_NTPase"/>
</dbReference>
<organism evidence="3 4">
    <name type="scientific">Emergomyces pasteurianus Ep9510</name>
    <dbReference type="NCBI Taxonomy" id="1447872"/>
    <lineage>
        <taxon>Eukaryota</taxon>
        <taxon>Fungi</taxon>
        <taxon>Dikarya</taxon>
        <taxon>Ascomycota</taxon>
        <taxon>Pezizomycotina</taxon>
        <taxon>Eurotiomycetes</taxon>
        <taxon>Eurotiomycetidae</taxon>
        <taxon>Onygenales</taxon>
        <taxon>Ajellomycetaceae</taxon>
        <taxon>Emergomyces</taxon>
    </lineage>
</organism>
<evidence type="ECO:0000313" key="4">
    <source>
        <dbReference type="Proteomes" id="UP000182235"/>
    </source>
</evidence>
<dbReference type="PANTHER" id="PTHR13748:SF62">
    <property type="entry name" value="COBW DOMAIN-CONTAINING PROTEIN"/>
    <property type="match status" value="1"/>
</dbReference>
<sequence length="437" mass="47484">MSPPIPVTIITGFLGAGKTTILLNLIPQLPPDYRLALLKNEFGDLAVDSELASANSISGVRELLNGCICCNLVGQLGDALLQLRDEVKPDRIVIETSGSAFPATLAMEVNRISRENKGQFVLDGVISVIDVENWQGYDDTSYTAKLQAKYTDLIIFNKWEEVPEERFDACLDRVADLELDTAWVKSTKGSVDKDVLLGIDGALLAKEIFDRGHASLDLVLLNGVDDSAAKEAYIQEHSHGLGEPREDEHQSEVDVLSVSLTSSRPSDTVDMEALTTLLLSAPKDEVYRIKGILQFPTDFPPEDSSGEKAQAPSPKSTPKPTTPGPTNGSEGSENVNGTADPDNEASDIKTQNYILNWAFGRWTYTHSPASIDRAAKNNGEGETPVASENTIIARMTLILARGESHKWRRKLENDGLLGVAGDSKEETRGLVNVERLG</sequence>
<dbReference type="CDD" id="cd03112">
    <property type="entry name" value="CobW-like"/>
    <property type="match status" value="1"/>
</dbReference>
<proteinExistence type="predicted"/>
<dbReference type="AlphaFoldDB" id="A0A1J9PVM6"/>
<dbReference type="STRING" id="1447872.A0A1J9PVM6"/>